<dbReference type="InterPro" id="IPR009097">
    <property type="entry name" value="Cyclic_Pdiesterase"/>
</dbReference>
<comment type="catalytic activity">
    <reaction evidence="2">
        <text>a 3'-end 2',3'-cyclophospho-ribonucleotide-RNA + H2O = a 3'-end 2'-phospho-ribonucleotide-RNA + H(+)</text>
        <dbReference type="Rhea" id="RHEA:11828"/>
        <dbReference type="Rhea" id="RHEA-COMP:10464"/>
        <dbReference type="Rhea" id="RHEA-COMP:17353"/>
        <dbReference type="ChEBI" id="CHEBI:15377"/>
        <dbReference type="ChEBI" id="CHEBI:15378"/>
        <dbReference type="ChEBI" id="CHEBI:83064"/>
        <dbReference type="ChEBI" id="CHEBI:173113"/>
        <dbReference type="EC" id="3.1.4.58"/>
    </reaction>
</comment>
<dbReference type="EC" id="3.1.4.58" evidence="2"/>
<feature type="region of interest" description="Disordered" evidence="3">
    <location>
        <begin position="1"/>
        <end position="32"/>
    </location>
</feature>
<dbReference type="PANTHER" id="PTHR35561:SF1">
    <property type="entry name" value="RNA 2',3'-CYCLIC PHOSPHODIESTERASE"/>
    <property type="match status" value="1"/>
</dbReference>
<dbReference type="NCBIfam" id="TIGR02258">
    <property type="entry name" value="2_5_ligase"/>
    <property type="match status" value="1"/>
</dbReference>
<evidence type="ECO:0000259" key="4">
    <source>
        <dbReference type="Pfam" id="PF02834"/>
    </source>
</evidence>
<feature type="short sequence motif" description="HXTX 2" evidence="2">
    <location>
        <begin position="162"/>
        <end position="165"/>
    </location>
</feature>
<dbReference type="InterPro" id="IPR004175">
    <property type="entry name" value="RNA_CPDase"/>
</dbReference>
<feature type="active site" description="Proton donor" evidence="2">
    <location>
        <position position="77"/>
    </location>
</feature>
<evidence type="ECO:0000313" key="6">
    <source>
        <dbReference type="Proteomes" id="UP000739538"/>
    </source>
</evidence>
<organism evidence="5 6">
    <name type="scientific">Eiseniibacteriota bacterium</name>
    <dbReference type="NCBI Taxonomy" id="2212470"/>
    <lineage>
        <taxon>Bacteria</taxon>
        <taxon>Candidatus Eiseniibacteriota</taxon>
    </lineage>
</organism>
<reference evidence="5" key="1">
    <citation type="submission" date="2020-04" db="EMBL/GenBank/DDBJ databases">
        <authorList>
            <person name="Zhang T."/>
        </authorList>
    </citation>
    <scope>NUCLEOTIDE SEQUENCE</scope>
    <source>
        <strain evidence="5">HKST-UBA02</strain>
    </source>
</reference>
<name>A0A956SFS4_UNCEI</name>
<dbReference type="GO" id="GO:0004113">
    <property type="term" value="F:2',3'-cyclic-nucleotide 3'-phosphodiesterase activity"/>
    <property type="evidence" value="ECO:0007669"/>
    <property type="project" value="InterPro"/>
</dbReference>
<evidence type="ECO:0000256" key="3">
    <source>
        <dbReference type="SAM" id="MobiDB-lite"/>
    </source>
</evidence>
<dbReference type="Pfam" id="PF02834">
    <property type="entry name" value="LigT_PEase"/>
    <property type="match status" value="1"/>
</dbReference>
<reference evidence="5" key="2">
    <citation type="journal article" date="2021" name="Microbiome">
        <title>Successional dynamics and alternative stable states in a saline activated sludge microbial community over 9 years.</title>
        <authorList>
            <person name="Wang Y."/>
            <person name="Ye J."/>
            <person name="Ju F."/>
            <person name="Liu L."/>
            <person name="Boyd J.A."/>
            <person name="Deng Y."/>
            <person name="Parks D.H."/>
            <person name="Jiang X."/>
            <person name="Yin X."/>
            <person name="Woodcroft B.J."/>
            <person name="Tyson G.W."/>
            <person name="Hugenholtz P."/>
            <person name="Polz M.F."/>
            <person name="Zhang T."/>
        </authorList>
    </citation>
    <scope>NUCLEOTIDE SEQUENCE</scope>
    <source>
        <strain evidence="5">HKST-UBA02</strain>
    </source>
</reference>
<protein>
    <recommendedName>
        <fullName evidence="2">RNA 2',3'-cyclic phosphodiesterase</fullName>
        <shortName evidence="2">RNA 2',3'-CPDase</shortName>
        <ecNumber evidence="2">3.1.4.58</ecNumber>
    </recommendedName>
</protein>
<dbReference type="Proteomes" id="UP000739538">
    <property type="component" value="Unassembled WGS sequence"/>
</dbReference>
<comment type="similarity">
    <text evidence="2">Belongs to the 2H phosphoesterase superfamily. ThpR family.</text>
</comment>
<feature type="active site" description="Proton acceptor" evidence="2">
    <location>
        <position position="162"/>
    </location>
</feature>
<evidence type="ECO:0000256" key="2">
    <source>
        <dbReference type="HAMAP-Rule" id="MF_01940"/>
    </source>
</evidence>
<gene>
    <name evidence="5" type="primary">thpR</name>
    <name evidence="5" type="ORF">KDA27_18380</name>
</gene>
<dbReference type="SUPFAM" id="SSF55144">
    <property type="entry name" value="LigT-like"/>
    <property type="match status" value="1"/>
</dbReference>
<feature type="short sequence motif" description="HXTX 1" evidence="2">
    <location>
        <begin position="77"/>
        <end position="80"/>
    </location>
</feature>
<dbReference type="PANTHER" id="PTHR35561">
    <property type="entry name" value="RNA 2',3'-CYCLIC PHOSPHODIESTERASE"/>
    <property type="match status" value="1"/>
</dbReference>
<feature type="domain" description="Phosphoesterase HXTX" evidence="4">
    <location>
        <begin position="48"/>
        <end position="126"/>
    </location>
</feature>
<evidence type="ECO:0000256" key="1">
    <source>
        <dbReference type="ARBA" id="ARBA00022801"/>
    </source>
</evidence>
<proteinExistence type="inferred from homology"/>
<comment type="function">
    <text evidence="2">Hydrolyzes RNA 2',3'-cyclic phosphodiester to an RNA 2'-phosphomonoester.</text>
</comment>
<evidence type="ECO:0000313" key="5">
    <source>
        <dbReference type="EMBL" id="MCA9757774.1"/>
    </source>
</evidence>
<dbReference type="GO" id="GO:0008664">
    <property type="term" value="F:RNA 2',3'-cyclic 3'-phosphodiesterase activity"/>
    <property type="evidence" value="ECO:0007669"/>
    <property type="project" value="UniProtKB-EC"/>
</dbReference>
<sequence length="220" mass="24522">MTGHRRSNGSGGRGDQNRRVGPSGAGSGRSRSGQDVRAFLALLAPPVLIDAAARVQEELRSGLSGARIRWVDPRNFHLTVRFFGDLGPEPVRSVVEMLQTTELARMEVRFGKCSAFPSETRPTVLWVSLEDRTGQLPDTVHRLEGELERRGFGPPDKPWRSHLTLGRVPRDASLRLDPEDYRAVRLPTESFFLDELALMKSELRPQGPLYSAIETVKARV</sequence>
<keyword evidence="1 2" id="KW-0378">Hydrolase</keyword>
<dbReference type="EMBL" id="JAGQHS010000119">
    <property type="protein sequence ID" value="MCA9757774.1"/>
    <property type="molecule type" value="Genomic_DNA"/>
</dbReference>
<dbReference type="Gene3D" id="3.90.1140.10">
    <property type="entry name" value="Cyclic phosphodiesterase"/>
    <property type="match status" value="1"/>
</dbReference>
<dbReference type="HAMAP" id="MF_01940">
    <property type="entry name" value="RNA_CPDase"/>
    <property type="match status" value="1"/>
</dbReference>
<dbReference type="InterPro" id="IPR014051">
    <property type="entry name" value="Phosphoesterase_HXTX"/>
</dbReference>
<accession>A0A956SFS4</accession>
<dbReference type="AlphaFoldDB" id="A0A956SFS4"/>
<comment type="caution">
    <text evidence="5">The sequence shown here is derived from an EMBL/GenBank/DDBJ whole genome shotgun (WGS) entry which is preliminary data.</text>
</comment>